<dbReference type="GeneID" id="34563918"/>
<evidence type="ECO:0000313" key="2">
    <source>
        <dbReference type="EMBL" id="OHE93882.1"/>
    </source>
</evidence>
<proteinExistence type="predicted"/>
<dbReference type="EMBL" id="MJBS01000110">
    <property type="protein sequence ID" value="OHE93882.1"/>
    <property type="molecule type" value="Genomic_DNA"/>
</dbReference>
<organism evidence="2 3">
    <name type="scientific">Colletotrichum orchidophilum</name>
    <dbReference type="NCBI Taxonomy" id="1209926"/>
    <lineage>
        <taxon>Eukaryota</taxon>
        <taxon>Fungi</taxon>
        <taxon>Dikarya</taxon>
        <taxon>Ascomycota</taxon>
        <taxon>Pezizomycotina</taxon>
        <taxon>Sordariomycetes</taxon>
        <taxon>Hypocreomycetidae</taxon>
        <taxon>Glomerellales</taxon>
        <taxon>Glomerellaceae</taxon>
        <taxon>Colletotrichum</taxon>
    </lineage>
</organism>
<feature type="region of interest" description="Disordered" evidence="1">
    <location>
        <begin position="1"/>
        <end position="42"/>
    </location>
</feature>
<accession>A0A1G4AXW1</accession>
<sequence>MAGLQSRESGTGLSLGLYSPGGRRMNPHGRGERDPGGQDPQVLLGGSLGSLGSLEGRLWCGEFSYRYVAPTEMRASLHLSTGSYPQRAINFASWTIAQILHICLQSMTLPSTLIKPKRSSSWENHNLRLVWLPGCPLTANRSFMAATAWPIGRWGLSSAAGKTKRCYCHSLEATSGVDESYHWARTSADVARSPPTSESPHQHQLAASTRHGLAMMKNFRGSLGDALFILRHRTG</sequence>
<protein>
    <submittedName>
        <fullName evidence="2">Uncharacterized protein</fullName>
    </submittedName>
</protein>
<name>A0A1G4AXW1_9PEZI</name>
<comment type="caution">
    <text evidence="2">The sequence shown here is derived from an EMBL/GenBank/DDBJ whole genome shotgun (WGS) entry which is preliminary data.</text>
</comment>
<reference evidence="2 3" key="1">
    <citation type="submission" date="2016-09" db="EMBL/GenBank/DDBJ databases">
        <authorList>
            <person name="Capua I."/>
            <person name="De Benedictis P."/>
            <person name="Joannis T."/>
            <person name="Lombin L.H."/>
            <person name="Cattoli G."/>
        </authorList>
    </citation>
    <scope>NUCLEOTIDE SEQUENCE [LARGE SCALE GENOMIC DNA]</scope>
    <source>
        <strain evidence="2 3">IMI 309357</strain>
    </source>
</reference>
<dbReference type="RefSeq" id="XP_022471046.1">
    <property type="nucleotide sequence ID" value="XM_022622408.1"/>
</dbReference>
<keyword evidence="3" id="KW-1185">Reference proteome</keyword>
<evidence type="ECO:0000313" key="3">
    <source>
        <dbReference type="Proteomes" id="UP000176998"/>
    </source>
</evidence>
<feature type="region of interest" description="Disordered" evidence="1">
    <location>
        <begin position="188"/>
        <end position="207"/>
    </location>
</feature>
<dbReference type="Proteomes" id="UP000176998">
    <property type="component" value="Unassembled WGS sequence"/>
</dbReference>
<gene>
    <name evidence="2" type="ORF">CORC01_10781</name>
</gene>
<dbReference type="AlphaFoldDB" id="A0A1G4AXW1"/>
<evidence type="ECO:0000256" key="1">
    <source>
        <dbReference type="SAM" id="MobiDB-lite"/>
    </source>
</evidence>
<feature type="compositionally biased region" description="Polar residues" evidence="1">
    <location>
        <begin position="1"/>
        <end position="12"/>
    </location>
</feature>